<name>D1APL2_SEBTE</name>
<dbReference type="InterPro" id="IPR004701">
    <property type="entry name" value="PTS_EIIA_man-typ"/>
</dbReference>
<dbReference type="GO" id="GO:0009401">
    <property type="term" value="P:phosphoenolpyruvate-dependent sugar phosphotransferase system"/>
    <property type="evidence" value="ECO:0007669"/>
    <property type="project" value="UniProtKB-KW"/>
</dbReference>
<dbReference type="CDD" id="cd00006">
    <property type="entry name" value="PTS_IIA_man"/>
    <property type="match status" value="1"/>
</dbReference>
<dbReference type="RefSeq" id="WP_012862628.1">
    <property type="nucleotide sequence ID" value="NC_013517.1"/>
</dbReference>
<evidence type="ECO:0000256" key="4">
    <source>
        <dbReference type="ARBA" id="ARBA00022597"/>
    </source>
</evidence>
<evidence type="ECO:0000256" key="7">
    <source>
        <dbReference type="ARBA" id="ARBA00022777"/>
    </source>
</evidence>
<evidence type="ECO:0000259" key="8">
    <source>
        <dbReference type="PROSITE" id="PS51096"/>
    </source>
</evidence>
<dbReference type="Pfam" id="PF03610">
    <property type="entry name" value="EIIA-man"/>
    <property type="match status" value="1"/>
</dbReference>
<keyword evidence="4" id="KW-0762">Sugar transport</keyword>
<evidence type="ECO:0000256" key="3">
    <source>
        <dbReference type="ARBA" id="ARBA00022490"/>
    </source>
</evidence>
<accession>D1APL2</accession>
<keyword evidence="7" id="KW-0418">Kinase</keyword>
<dbReference type="STRING" id="526218.Sterm_3205"/>
<organism evidence="9 10">
    <name type="scientific">Sebaldella termitidis (strain ATCC 33386 / NCTC 11300)</name>
    <dbReference type="NCBI Taxonomy" id="526218"/>
    <lineage>
        <taxon>Bacteria</taxon>
        <taxon>Fusobacteriati</taxon>
        <taxon>Fusobacteriota</taxon>
        <taxon>Fusobacteriia</taxon>
        <taxon>Fusobacteriales</taxon>
        <taxon>Leptotrichiaceae</taxon>
        <taxon>Sebaldella</taxon>
    </lineage>
</organism>
<dbReference type="GO" id="GO:0016020">
    <property type="term" value="C:membrane"/>
    <property type="evidence" value="ECO:0007669"/>
    <property type="project" value="InterPro"/>
</dbReference>
<reference evidence="10" key="1">
    <citation type="submission" date="2009-09" db="EMBL/GenBank/DDBJ databases">
        <title>The complete chromosome of Sebaldella termitidis ATCC 33386.</title>
        <authorList>
            <consortium name="US DOE Joint Genome Institute (JGI-PGF)"/>
            <person name="Lucas S."/>
            <person name="Copeland A."/>
            <person name="Lapidus A."/>
            <person name="Glavina del Rio T."/>
            <person name="Dalin E."/>
            <person name="Tice H."/>
            <person name="Bruce D."/>
            <person name="Goodwin L."/>
            <person name="Pitluck S."/>
            <person name="Kyrpides N."/>
            <person name="Mavromatis K."/>
            <person name="Ivanova N."/>
            <person name="Mikhailova N."/>
            <person name="Sims D."/>
            <person name="Meincke L."/>
            <person name="Brettin T."/>
            <person name="Detter J.C."/>
            <person name="Han C."/>
            <person name="Larimer F."/>
            <person name="Land M."/>
            <person name="Hauser L."/>
            <person name="Markowitz V."/>
            <person name="Cheng J.F."/>
            <person name="Hugenholtz P."/>
            <person name="Woyke T."/>
            <person name="Wu D."/>
            <person name="Eisen J.A."/>
        </authorList>
    </citation>
    <scope>NUCLEOTIDE SEQUENCE [LARGE SCALE GENOMIC DNA]</scope>
    <source>
        <strain evidence="10">ATCC 33386 / NCTC 11300</strain>
    </source>
</reference>
<dbReference type="PANTHER" id="PTHR33799">
    <property type="entry name" value="PTS PERMEASE-RELATED-RELATED"/>
    <property type="match status" value="1"/>
</dbReference>
<comment type="subcellular location">
    <subcellularLocation>
        <location evidence="1">Cytoplasm</location>
    </subcellularLocation>
</comment>
<reference evidence="9 10" key="2">
    <citation type="journal article" date="2010" name="Stand. Genomic Sci.">
        <title>Complete genome sequence of Sebaldella termitidis type strain (NCTC 11300).</title>
        <authorList>
            <person name="Harmon-Smith M."/>
            <person name="Celia L."/>
            <person name="Chertkov O."/>
            <person name="Lapidus A."/>
            <person name="Copeland A."/>
            <person name="Glavina Del Rio T."/>
            <person name="Nolan M."/>
            <person name="Lucas S."/>
            <person name="Tice H."/>
            <person name="Cheng J.F."/>
            <person name="Han C."/>
            <person name="Detter J.C."/>
            <person name="Bruce D."/>
            <person name="Goodwin L."/>
            <person name="Pitluck S."/>
            <person name="Pati A."/>
            <person name="Liolios K."/>
            <person name="Ivanova N."/>
            <person name="Mavromatis K."/>
            <person name="Mikhailova N."/>
            <person name="Chen A."/>
            <person name="Palaniappan K."/>
            <person name="Land M."/>
            <person name="Hauser L."/>
            <person name="Chang Y.J."/>
            <person name="Jeffries C.D."/>
            <person name="Brettin T."/>
            <person name="Goker M."/>
            <person name="Beck B."/>
            <person name="Bristow J."/>
            <person name="Eisen J.A."/>
            <person name="Markowitz V."/>
            <person name="Hugenholtz P."/>
            <person name="Kyrpides N.C."/>
            <person name="Klenk H.P."/>
            <person name="Chen F."/>
        </authorList>
    </citation>
    <scope>NUCLEOTIDE SEQUENCE [LARGE SCALE GENOMIC DNA]</scope>
    <source>
        <strain evidence="10">ATCC 33386 / NCTC 11300</strain>
    </source>
</reference>
<dbReference type="SUPFAM" id="SSF53062">
    <property type="entry name" value="PTS system fructose IIA component-like"/>
    <property type="match status" value="1"/>
</dbReference>
<keyword evidence="6" id="KW-0598">Phosphotransferase system</keyword>
<dbReference type="PROSITE" id="PS51096">
    <property type="entry name" value="PTS_EIIA_TYPE_4"/>
    <property type="match status" value="1"/>
</dbReference>
<dbReference type="Proteomes" id="UP000000845">
    <property type="component" value="Chromosome"/>
</dbReference>
<proteinExistence type="predicted"/>
<dbReference type="EMBL" id="CP001739">
    <property type="protein sequence ID" value="ACZ10046.1"/>
    <property type="molecule type" value="Genomic_DNA"/>
</dbReference>
<dbReference type="Gene3D" id="3.40.50.510">
    <property type="entry name" value="Phosphotransferase system, mannose-type IIA component"/>
    <property type="match status" value="1"/>
</dbReference>
<dbReference type="AlphaFoldDB" id="D1APL2"/>
<dbReference type="HOGENOM" id="CLU_123235_4_0_0"/>
<dbReference type="InterPro" id="IPR051471">
    <property type="entry name" value="Bacterial_PTS_sugar_comp"/>
</dbReference>
<feature type="domain" description="PTS EIIA type-4" evidence="8">
    <location>
        <begin position="4"/>
        <end position="130"/>
    </location>
</feature>
<protein>
    <submittedName>
        <fullName evidence="9">PTS system fructose subfamily IIA component</fullName>
    </submittedName>
</protein>
<dbReference type="PANTHER" id="PTHR33799:SF1">
    <property type="entry name" value="PTS SYSTEM MANNOSE-SPECIFIC EIIAB COMPONENT-RELATED"/>
    <property type="match status" value="1"/>
</dbReference>
<evidence type="ECO:0000313" key="10">
    <source>
        <dbReference type="Proteomes" id="UP000000845"/>
    </source>
</evidence>
<evidence type="ECO:0000256" key="1">
    <source>
        <dbReference type="ARBA" id="ARBA00004496"/>
    </source>
</evidence>
<keyword evidence="5" id="KW-0808">Transferase</keyword>
<dbReference type="KEGG" id="str:Sterm_3205"/>
<evidence type="ECO:0000256" key="2">
    <source>
        <dbReference type="ARBA" id="ARBA00022448"/>
    </source>
</evidence>
<keyword evidence="3" id="KW-0963">Cytoplasm</keyword>
<evidence type="ECO:0000256" key="6">
    <source>
        <dbReference type="ARBA" id="ARBA00022683"/>
    </source>
</evidence>
<dbReference type="eggNOG" id="COG2893">
    <property type="taxonomic scope" value="Bacteria"/>
</dbReference>
<keyword evidence="10" id="KW-1185">Reference proteome</keyword>
<sequence>MNTYPWIIIMTHGNFGAELKKSAELVLGPLKDVYCLSLNEGTDPMELSEELAGILEKAPDNTIILTDLYGGTPSNVAAIYAPRKNYTVISGVNFPILIEAEMSRTPEECEDSQSCGTMAERLISAGTAGISDIRKIMEEMRKK</sequence>
<evidence type="ECO:0000256" key="5">
    <source>
        <dbReference type="ARBA" id="ARBA00022679"/>
    </source>
</evidence>
<keyword evidence="2" id="KW-0813">Transport</keyword>
<evidence type="ECO:0000313" key="9">
    <source>
        <dbReference type="EMBL" id="ACZ10046.1"/>
    </source>
</evidence>
<dbReference type="GO" id="GO:0016301">
    <property type="term" value="F:kinase activity"/>
    <property type="evidence" value="ECO:0007669"/>
    <property type="project" value="UniProtKB-KW"/>
</dbReference>
<dbReference type="InterPro" id="IPR033887">
    <property type="entry name" value="PTS_IIA_man"/>
</dbReference>
<dbReference type="GO" id="GO:0005737">
    <property type="term" value="C:cytoplasm"/>
    <property type="evidence" value="ECO:0007669"/>
    <property type="project" value="UniProtKB-SubCell"/>
</dbReference>
<dbReference type="InterPro" id="IPR036662">
    <property type="entry name" value="PTS_EIIA_man-typ_sf"/>
</dbReference>
<gene>
    <name evidence="9" type="ordered locus">Sterm_3205</name>
</gene>